<evidence type="ECO:0000313" key="1">
    <source>
        <dbReference type="EMBL" id="AIW21153.1"/>
    </source>
</evidence>
<dbReference type="AlphaFoldDB" id="A0AAN0VYT3"/>
<organism evidence="1 2">
    <name type="scientific">Vibrio coralliilyticus</name>
    <dbReference type="NCBI Taxonomy" id="190893"/>
    <lineage>
        <taxon>Bacteria</taxon>
        <taxon>Pseudomonadati</taxon>
        <taxon>Pseudomonadota</taxon>
        <taxon>Gammaproteobacteria</taxon>
        <taxon>Vibrionales</taxon>
        <taxon>Vibrionaceae</taxon>
        <taxon>Vibrio</taxon>
    </lineage>
</organism>
<keyword evidence="2" id="KW-1185">Reference proteome</keyword>
<dbReference type="KEGG" id="vcy:IX92_19175"/>
<name>A0AAN0VYT3_9VIBR</name>
<dbReference type="EMBL" id="CP009618">
    <property type="protein sequence ID" value="AIW21153.1"/>
    <property type="molecule type" value="Genomic_DNA"/>
</dbReference>
<evidence type="ECO:0000313" key="2">
    <source>
        <dbReference type="Proteomes" id="UP000030081"/>
    </source>
</evidence>
<proteinExistence type="predicted"/>
<dbReference type="RefSeq" id="WP_043010147.1">
    <property type="nucleotide sequence ID" value="NZ_CP009618.1"/>
</dbReference>
<dbReference type="Pfam" id="PF10948">
    <property type="entry name" value="DUF2635"/>
    <property type="match status" value="1"/>
</dbReference>
<protein>
    <recommendedName>
        <fullName evidence="3">DUF2635 domain-containing protein</fullName>
    </recommendedName>
</protein>
<gene>
    <name evidence="1" type="ORF">IX92_19175</name>
</gene>
<evidence type="ECO:0008006" key="3">
    <source>
        <dbReference type="Google" id="ProtNLM"/>
    </source>
</evidence>
<accession>A0AAN0VYT3</accession>
<dbReference type="InterPro" id="IPR024400">
    <property type="entry name" value="DUF2635"/>
</dbReference>
<dbReference type="Proteomes" id="UP000030081">
    <property type="component" value="Chromosome 2"/>
</dbReference>
<sequence>MRTFKVKPSSKGLLVRDPETRQPLKAAGELKPRNIYWLRRIKDKSVVEVKAKQQKQETEE</sequence>
<reference evidence="1 2" key="1">
    <citation type="submission" date="2014-10" db="EMBL/GenBank/DDBJ databases">
        <title>The Complete Genome Sequence for the Shellfish Pathogen Vibrio coralliilyticus RE98 Isolated from a Shellfish Hatchery.</title>
        <authorList>
            <person name="Richards G.P."/>
            <person name="Bono J.L."/>
            <person name="Watson M.A."/>
            <person name="Needleman D.S."/>
        </authorList>
    </citation>
    <scope>NUCLEOTIDE SEQUENCE [LARGE SCALE GENOMIC DNA]</scope>
    <source>
        <strain evidence="1 2">RE98</strain>
    </source>
</reference>